<organism evidence="6 7">
    <name type="scientific">Basidiobolus meristosporus CBS 931.73</name>
    <dbReference type="NCBI Taxonomy" id="1314790"/>
    <lineage>
        <taxon>Eukaryota</taxon>
        <taxon>Fungi</taxon>
        <taxon>Fungi incertae sedis</taxon>
        <taxon>Zoopagomycota</taxon>
        <taxon>Entomophthoromycotina</taxon>
        <taxon>Basidiobolomycetes</taxon>
        <taxon>Basidiobolales</taxon>
        <taxon>Basidiobolaceae</taxon>
        <taxon>Basidiobolus</taxon>
    </lineage>
</organism>
<dbReference type="InParanoid" id="A0A1Y1Y6K1"/>
<comment type="subcellular location">
    <subcellularLocation>
        <location evidence="1">Membrane</location>
        <topology evidence="1">Multi-pass membrane protein</topology>
    </subcellularLocation>
</comment>
<sequence length="407" mass="46388">MNQTQLDTALAEIQFQATPEQMALKVTVTSIFSLISLIGALFVVCSILFINFYRPALGTRLSLRLTFWIALADVTYSIFAYVLQKQITSTATCAFLLWGYVEFTLLPIFLTATIGFNLMAIFVHDIANVVKYQRFYVPFSIGLSLIISLIPVIAGQFEVDPVVGACWYSATYTIHTIVWEICTLFLWIFLAVLYCIFAVSFVIYKLIRHEKYLMKSTNGTSHIVNRRTYRAMRRIVLYPLVPVLTQTFNCLCEFDTFVNRRLNFTLYFLSAVGPATVGLLNAIVFLFDPAVRQLFKGNTSSTTNSVSYHENENSIKPKLCDHDAQYPIDIPEDSHDWRKSYNIQMNVLDTKNSLTETSSVKLQSIDDVRETHVRWADHRNSFSPLTETPQVSQPSESTGRLHVMAYI</sequence>
<evidence type="ECO:0008006" key="8">
    <source>
        <dbReference type="Google" id="ProtNLM"/>
    </source>
</evidence>
<proteinExistence type="predicted"/>
<accession>A0A1Y1Y6K1</accession>
<dbReference type="GO" id="GO:0004930">
    <property type="term" value="F:G protein-coupled receptor activity"/>
    <property type="evidence" value="ECO:0007669"/>
    <property type="project" value="TreeGrafter"/>
</dbReference>
<evidence type="ECO:0000256" key="4">
    <source>
        <dbReference type="ARBA" id="ARBA00023136"/>
    </source>
</evidence>
<protein>
    <recommendedName>
        <fullName evidence="8">G-protein coupled receptors family 2 profile 2 domain-containing protein</fullName>
    </recommendedName>
</protein>
<evidence type="ECO:0000256" key="5">
    <source>
        <dbReference type="SAM" id="Phobius"/>
    </source>
</evidence>
<evidence type="ECO:0000256" key="2">
    <source>
        <dbReference type="ARBA" id="ARBA00022692"/>
    </source>
</evidence>
<reference evidence="6 7" key="1">
    <citation type="submission" date="2016-07" db="EMBL/GenBank/DDBJ databases">
        <title>Pervasive Adenine N6-methylation of Active Genes in Fungi.</title>
        <authorList>
            <consortium name="DOE Joint Genome Institute"/>
            <person name="Mondo S.J."/>
            <person name="Dannebaum R.O."/>
            <person name="Kuo R.C."/>
            <person name="Labutti K."/>
            <person name="Haridas S."/>
            <person name="Kuo A."/>
            <person name="Salamov A."/>
            <person name="Ahrendt S.R."/>
            <person name="Lipzen A."/>
            <person name="Sullivan W."/>
            <person name="Andreopoulos W.B."/>
            <person name="Clum A."/>
            <person name="Lindquist E."/>
            <person name="Daum C."/>
            <person name="Ramamoorthy G.K."/>
            <person name="Gryganskyi A."/>
            <person name="Culley D."/>
            <person name="Magnuson J.K."/>
            <person name="James T.Y."/>
            <person name="O'Malley M.A."/>
            <person name="Stajich J.E."/>
            <person name="Spatafora J.W."/>
            <person name="Visel A."/>
            <person name="Grigoriev I.V."/>
        </authorList>
    </citation>
    <scope>NUCLEOTIDE SEQUENCE [LARGE SCALE GENOMIC DNA]</scope>
    <source>
        <strain evidence="6 7">CBS 931.73</strain>
    </source>
</reference>
<dbReference type="GO" id="GO:0005886">
    <property type="term" value="C:plasma membrane"/>
    <property type="evidence" value="ECO:0007669"/>
    <property type="project" value="TreeGrafter"/>
</dbReference>
<dbReference type="PANTHER" id="PTHR23112:SF0">
    <property type="entry name" value="TRANSMEMBRANE PROTEIN 116"/>
    <property type="match status" value="1"/>
</dbReference>
<gene>
    <name evidence="6" type="ORF">K493DRAFT_302536</name>
</gene>
<dbReference type="STRING" id="1314790.A0A1Y1Y6K1"/>
<dbReference type="PANTHER" id="PTHR23112">
    <property type="entry name" value="G PROTEIN-COUPLED RECEPTOR 157-RELATED"/>
    <property type="match status" value="1"/>
</dbReference>
<feature type="transmembrane region" description="Helical" evidence="5">
    <location>
        <begin position="31"/>
        <end position="53"/>
    </location>
</feature>
<dbReference type="EMBL" id="MCFE01000228">
    <property type="protein sequence ID" value="ORX93647.1"/>
    <property type="molecule type" value="Genomic_DNA"/>
</dbReference>
<feature type="transmembrane region" description="Helical" evidence="5">
    <location>
        <begin position="65"/>
        <end position="83"/>
    </location>
</feature>
<evidence type="ECO:0000256" key="3">
    <source>
        <dbReference type="ARBA" id="ARBA00022989"/>
    </source>
</evidence>
<dbReference type="Proteomes" id="UP000193498">
    <property type="component" value="Unassembled WGS sequence"/>
</dbReference>
<keyword evidence="7" id="KW-1185">Reference proteome</keyword>
<feature type="transmembrane region" description="Helical" evidence="5">
    <location>
        <begin position="103"/>
        <end position="123"/>
    </location>
</feature>
<feature type="transmembrane region" description="Helical" evidence="5">
    <location>
        <begin position="177"/>
        <end position="204"/>
    </location>
</feature>
<dbReference type="AlphaFoldDB" id="A0A1Y1Y6K1"/>
<feature type="transmembrane region" description="Helical" evidence="5">
    <location>
        <begin position="264"/>
        <end position="287"/>
    </location>
</feature>
<keyword evidence="3 5" id="KW-1133">Transmembrane helix</keyword>
<evidence type="ECO:0000313" key="7">
    <source>
        <dbReference type="Proteomes" id="UP000193498"/>
    </source>
</evidence>
<evidence type="ECO:0000313" key="6">
    <source>
        <dbReference type="EMBL" id="ORX93647.1"/>
    </source>
</evidence>
<comment type="caution">
    <text evidence="6">The sequence shown here is derived from an EMBL/GenBank/DDBJ whole genome shotgun (WGS) entry which is preliminary data.</text>
</comment>
<dbReference type="SUPFAM" id="SSF81321">
    <property type="entry name" value="Family A G protein-coupled receptor-like"/>
    <property type="match status" value="1"/>
</dbReference>
<name>A0A1Y1Y6K1_9FUNG</name>
<dbReference type="GO" id="GO:0007189">
    <property type="term" value="P:adenylate cyclase-activating G protein-coupled receptor signaling pathway"/>
    <property type="evidence" value="ECO:0007669"/>
    <property type="project" value="TreeGrafter"/>
</dbReference>
<dbReference type="OrthoDB" id="2116398at2759"/>
<keyword evidence="2 5" id="KW-0812">Transmembrane</keyword>
<feature type="transmembrane region" description="Helical" evidence="5">
    <location>
        <begin position="135"/>
        <end position="157"/>
    </location>
</feature>
<keyword evidence="4 5" id="KW-0472">Membrane</keyword>
<evidence type="ECO:0000256" key="1">
    <source>
        <dbReference type="ARBA" id="ARBA00004141"/>
    </source>
</evidence>